<accession>A0ACB6QV37</accession>
<dbReference type="Proteomes" id="UP000799755">
    <property type="component" value="Unassembled WGS sequence"/>
</dbReference>
<evidence type="ECO:0000313" key="2">
    <source>
        <dbReference type="Proteomes" id="UP000799755"/>
    </source>
</evidence>
<reference evidence="1" key="1">
    <citation type="journal article" date="2020" name="Stud. Mycol.">
        <title>101 Dothideomycetes genomes: a test case for predicting lifestyles and emergence of pathogens.</title>
        <authorList>
            <person name="Haridas S."/>
            <person name="Albert R."/>
            <person name="Binder M."/>
            <person name="Bloem J."/>
            <person name="Labutti K."/>
            <person name="Salamov A."/>
            <person name="Andreopoulos B."/>
            <person name="Baker S."/>
            <person name="Barry K."/>
            <person name="Bills G."/>
            <person name="Bluhm B."/>
            <person name="Cannon C."/>
            <person name="Castanera R."/>
            <person name="Culley D."/>
            <person name="Daum C."/>
            <person name="Ezra D."/>
            <person name="Gonzalez J."/>
            <person name="Henrissat B."/>
            <person name="Kuo A."/>
            <person name="Liang C."/>
            <person name="Lipzen A."/>
            <person name="Lutzoni F."/>
            <person name="Magnuson J."/>
            <person name="Mondo S."/>
            <person name="Nolan M."/>
            <person name="Ohm R."/>
            <person name="Pangilinan J."/>
            <person name="Park H.-J."/>
            <person name="Ramirez L."/>
            <person name="Alfaro M."/>
            <person name="Sun H."/>
            <person name="Tritt A."/>
            <person name="Yoshinaga Y."/>
            <person name="Zwiers L.-H."/>
            <person name="Turgeon B."/>
            <person name="Goodwin S."/>
            <person name="Spatafora J."/>
            <person name="Crous P."/>
            <person name="Grigoriev I."/>
        </authorList>
    </citation>
    <scope>NUCLEOTIDE SEQUENCE</scope>
    <source>
        <strain evidence="1">ATCC 200398</strain>
    </source>
</reference>
<organism evidence="1 2">
    <name type="scientific">Lindgomyces ingoldianus</name>
    <dbReference type="NCBI Taxonomy" id="673940"/>
    <lineage>
        <taxon>Eukaryota</taxon>
        <taxon>Fungi</taxon>
        <taxon>Dikarya</taxon>
        <taxon>Ascomycota</taxon>
        <taxon>Pezizomycotina</taxon>
        <taxon>Dothideomycetes</taxon>
        <taxon>Pleosporomycetidae</taxon>
        <taxon>Pleosporales</taxon>
        <taxon>Lindgomycetaceae</taxon>
        <taxon>Lindgomyces</taxon>
    </lineage>
</organism>
<protein>
    <submittedName>
        <fullName evidence="1">Uncharacterized protein</fullName>
    </submittedName>
</protein>
<keyword evidence="2" id="KW-1185">Reference proteome</keyword>
<proteinExistence type="predicted"/>
<gene>
    <name evidence="1" type="ORF">BDR25DRAFT_355179</name>
</gene>
<comment type="caution">
    <text evidence="1">The sequence shown here is derived from an EMBL/GenBank/DDBJ whole genome shotgun (WGS) entry which is preliminary data.</text>
</comment>
<dbReference type="EMBL" id="MU003507">
    <property type="protein sequence ID" value="KAF2470711.1"/>
    <property type="molecule type" value="Genomic_DNA"/>
</dbReference>
<name>A0ACB6QV37_9PLEO</name>
<sequence length="201" mass="22700">MDVGKDELVRRTLGATVGPTGGLLERLLKLGMLAVQEKAGTWETCNSISFDLSYISKEPRTALRNVHLFYFQSASPFRYGSPLTPAREYVGPTWVHFDDFAKVIFEILLACHKGCATRQTYTTSDNPYLNPSCWRQWSAWNGNNCASLHCHNSTARPSVVHLSSYKENSPSVAAGQPDSARMQNRRNSWRSVRFFFSFSHI</sequence>
<evidence type="ECO:0000313" key="1">
    <source>
        <dbReference type="EMBL" id="KAF2470711.1"/>
    </source>
</evidence>